<proteinExistence type="predicted"/>
<dbReference type="RefSeq" id="WP_250912424.1">
    <property type="nucleotide sequence ID" value="NZ_JAMXLX010000001.1"/>
</dbReference>
<evidence type="ECO:0000313" key="2">
    <source>
        <dbReference type="EMBL" id="MCO5955688.1"/>
    </source>
</evidence>
<gene>
    <name evidence="2" type="ORF">NBH21_02785</name>
</gene>
<dbReference type="InterPro" id="IPR025644">
    <property type="entry name" value="DUF4344"/>
</dbReference>
<accession>A0AAJ1F6A9</accession>
<dbReference type="AlphaFoldDB" id="A0AAJ1F6A9"/>
<organism evidence="2 3">
    <name type="scientific">Ciceribacter sichuanensis</name>
    <dbReference type="NCBI Taxonomy" id="2949647"/>
    <lineage>
        <taxon>Bacteria</taxon>
        <taxon>Pseudomonadati</taxon>
        <taxon>Pseudomonadota</taxon>
        <taxon>Alphaproteobacteria</taxon>
        <taxon>Hyphomicrobiales</taxon>
        <taxon>Rhizobiaceae</taxon>
        <taxon>Ciceribacter</taxon>
    </lineage>
</organism>
<evidence type="ECO:0000313" key="3">
    <source>
        <dbReference type="Proteomes" id="UP001155380"/>
    </source>
</evidence>
<name>A0AAJ1F6A9_9HYPH</name>
<reference evidence="2" key="1">
    <citation type="submission" date="2022-06" db="EMBL/GenBank/DDBJ databases">
        <authorList>
            <person name="Sun Q."/>
        </authorList>
    </citation>
    <scope>NUCLEOTIDE SEQUENCE</scope>
    <source>
        <strain evidence="2">S101</strain>
    </source>
</reference>
<sequence>MKHFLPFRRGLARAGAFAVLSAFLLSHSAVWAAEGKPPKLYKKLTEEQAEEADQFALNNAIATVFHEAGHMLISEFSLPVLGKEEDAVDGLAVVLLLEAEDEDFNSAVEDFANVWFLTAGSADEDEELAFWDSHGLDEQRAYNTVCLMMGKDEKRFKDFADSLDFPEYRREQCPEEYQSLSASWDRVLAPHEAGENDKTDFKITYKKTDDPQLAYFREMIKDTEILEMVAVTFSGSYKLKDGIKLTARECGEANAYWSPSDREMTLCYEDLLNSANLDAQWYIDNPDE</sequence>
<evidence type="ECO:0000256" key="1">
    <source>
        <dbReference type="SAM" id="SignalP"/>
    </source>
</evidence>
<dbReference type="EMBL" id="JAMXLX010000001">
    <property type="protein sequence ID" value="MCO5955688.1"/>
    <property type="molecule type" value="Genomic_DNA"/>
</dbReference>
<keyword evidence="1" id="KW-0732">Signal</keyword>
<protein>
    <submittedName>
        <fullName evidence="2">DUF4344 domain-containing metallopeptidase</fullName>
    </submittedName>
</protein>
<dbReference type="Pfam" id="PF14247">
    <property type="entry name" value="DUF4344"/>
    <property type="match status" value="2"/>
</dbReference>
<comment type="caution">
    <text evidence="2">The sequence shown here is derived from an EMBL/GenBank/DDBJ whole genome shotgun (WGS) entry which is preliminary data.</text>
</comment>
<feature type="chain" id="PRO_5042599905" evidence="1">
    <location>
        <begin position="33"/>
        <end position="288"/>
    </location>
</feature>
<feature type="signal peptide" evidence="1">
    <location>
        <begin position="1"/>
        <end position="32"/>
    </location>
</feature>
<dbReference type="Proteomes" id="UP001155380">
    <property type="component" value="Unassembled WGS sequence"/>
</dbReference>